<feature type="non-terminal residue" evidence="2">
    <location>
        <position position="1"/>
    </location>
</feature>
<feature type="compositionally biased region" description="Basic and acidic residues" evidence="1">
    <location>
        <begin position="162"/>
        <end position="173"/>
    </location>
</feature>
<dbReference type="Proteomes" id="UP001057375">
    <property type="component" value="Unassembled WGS sequence"/>
</dbReference>
<dbReference type="EMBL" id="BQXS01001132">
    <property type="protein sequence ID" value="GKT30142.1"/>
    <property type="molecule type" value="Genomic_DNA"/>
</dbReference>
<evidence type="ECO:0000256" key="1">
    <source>
        <dbReference type="SAM" id="MobiDB-lite"/>
    </source>
</evidence>
<keyword evidence="3" id="KW-1185">Reference proteome</keyword>
<feature type="compositionally biased region" description="Acidic residues" evidence="1">
    <location>
        <begin position="181"/>
        <end position="200"/>
    </location>
</feature>
<feature type="non-terminal residue" evidence="2">
    <location>
        <position position="290"/>
    </location>
</feature>
<proteinExistence type="predicted"/>
<reference evidence="2" key="1">
    <citation type="submission" date="2022-03" db="EMBL/GenBank/DDBJ databases">
        <title>Draft genome sequence of Aduncisulcus paluster, a free-living microaerophilic Fornicata.</title>
        <authorList>
            <person name="Yuyama I."/>
            <person name="Kume K."/>
            <person name="Tamura T."/>
            <person name="Inagaki Y."/>
            <person name="Hashimoto T."/>
        </authorList>
    </citation>
    <scope>NUCLEOTIDE SEQUENCE</scope>
    <source>
        <strain evidence="2">NY0171</strain>
    </source>
</reference>
<feature type="region of interest" description="Disordered" evidence="1">
    <location>
        <begin position="249"/>
        <end position="290"/>
    </location>
</feature>
<evidence type="ECO:0000313" key="2">
    <source>
        <dbReference type="EMBL" id="GKT30142.1"/>
    </source>
</evidence>
<feature type="compositionally biased region" description="Basic and acidic residues" evidence="1">
    <location>
        <begin position="281"/>
        <end position="290"/>
    </location>
</feature>
<sequence length="290" mass="31941">NVPIHDSISYTSVGDTDKMALNVHDTSTDKHVVPDSSLKPPSFKHTKITVGFDVKNPRVSQMHSEDGIVALKGENDTPTECLLESQPAQSIQVVDEVPSGHSKDVDCVGSGSSALDNNTYEKLDGENEDDLRLCVTSAVTTISSPFPMLLNERVRAMQERQRQMQEQFDRESTSEYSVNAEYEEEEEAVEEERIVEEEREQEGSNGETNDDNDTAAVSVNTNEELFIPDRGIPVHNEHNPNITEEVILQRSPDVHSAPAEDVSPLTPSPHTMDVPLSSSGIDEHVPGSHV</sequence>
<accession>A0ABQ5KC66</accession>
<gene>
    <name evidence="2" type="ORF">ADUPG1_001396</name>
</gene>
<organism evidence="2 3">
    <name type="scientific">Aduncisulcus paluster</name>
    <dbReference type="NCBI Taxonomy" id="2918883"/>
    <lineage>
        <taxon>Eukaryota</taxon>
        <taxon>Metamonada</taxon>
        <taxon>Carpediemonas-like organisms</taxon>
        <taxon>Aduncisulcus</taxon>
    </lineage>
</organism>
<feature type="region of interest" description="Disordered" evidence="1">
    <location>
        <begin position="162"/>
        <end position="214"/>
    </location>
</feature>
<protein>
    <submittedName>
        <fullName evidence="2">Uncharacterized protein</fullName>
    </submittedName>
</protein>
<comment type="caution">
    <text evidence="2">The sequence shown here is derived from an EMBL/GenBank/DDBJ whole genome shotgun (WGS) entry which is preliminary data.</text>
</comment>
<name>A0ABQ5KC66_9EUKA</name>
<evidence type="ECO:0000313" key="3">
    <source>
        <dbReference type="Proteomes" id="UP001057375"/>
    </source>
</evidence>